<gene>
    <name evidence="3" type="ORF">OH76DRAFT_1478890</name>
</gene>
<proteinExistence type="predicted"/>
<dbReference type="EMBL" id="KZ857384">
    <property type="protein sequence ID" value="RDX54623.1"/>
    <property type="molecule type" value="Genomic_DNA"/>
</dbReference>
<keyword evidence="1" id="KW-0472">Membrane</keyword>
<feature type="transmembrane region" description="Helical" evidence="1">
    <location>
        <begin position="204"/>
        <end position="223"/>
    </location>
</feature>
<keyword evidence="1" id="KW-0812">Transmembrane</keyword>
<evidence type="ECO:0000313" key="3">
    <source>
        <dbReference type="EMBL" id="RDX54623.1"/>
    </source>
</evidence>
<name>A0A371DQ05_9APHY</name>
<feature type="transmembrane region" description="Helical" evidence="1">
    <location>
        <begin position="159"/>
        <end position="183"/>
    </location>
</feature>
<feature type="transmembrane region" description="Helical" evidence="1">
    <location>
        <begin position="12"/>
        <end position="32"/>
    </location>
</feature>
<evidence type="ECO:0000256" key="1">
    <source>
        <dbReference type="SAM" id="Phobius"/>
    </source>
</evidence>
<protein>
    <recommendedName>
        <fullName evidence="2">DUF6533 domain-containing protein</fullName>
    </recommendedName>
</protein>
<evidence type="ECO:0000313" key="4">
    <source>
        <dbReference type="Proteomes" id="UP000256964"/>
    </source>
</evidence>
<dbReference type="OrthoDB" id="2637653at2759"/>
<feature type="transmembrane region" description="Helical" evidence="1">
    <location>
        <begin position="229"/>
        <end position="249"/>
    </location>
</feature>
<feature type="domain" description="DUF6533" evidence="2">
    <location>
        <begin position="17"/>
        <end position="59"/>
    </location>
</feature>
<sequence>MSKADAVGAEQGIDRAAVAAMAFVLYDILLNLGDEVELIWTRSNHWVKWLYMLVRYPPFVVLCSLFLLIEHGIAWTPERCIIMQIYQNIAIQSLTLAVELILLGRVFAMYSRNRNLLYALSTFLFVEVCCMVGVLSVTIPEFQMTEGCIVTLTPRLFSFYWILPLAFETTLFALTLFKFATSVSGRSVVGRKDSIMFVLLRDGTWAYAVIFAAMLLNTVFYAVETTPLAGVSFAWEIATLSFAGSHVVLNTRRVARHPQQGTSFWTNSEPEVSAPIQFQTRTDGTVRGLVERRCEEITVIELDTMHREPAA</sequence>
<dbReference type="AlphaFoldDB" id="A0A371DQ05"/>
<dbReference type="Proteomes" id="UP000256964">
    <property type="component" value="Unassembled WGS sequence"/>
</dbReference>
<reference evidence="3 4" key="1">
    <citation type="journal article" date="2018" name="Biotechnol. Biofuels">
        <title>Integrative visual omics of the white-rot fungus Polyporus brumalis exposes the biotechnological potential of its oxidative enzymes for delignifying raw plant biomass.</title>
        <authorList>
            <person name="Miyauchi S."/>
            <person name="Rancon A."/>
            <person name="Drula E."/>
            <person name="Hage H."/>
            <person name="Chaduli D."/>
            <person name="Favel A."/>
            <person name="Grisel S."/>
            <person name="Henrissat B."/>
            <person name="Herpoel-Gimbert I."/>
            <person name="Ruiz-Duenas F.J."/>
            <person name="Chevret D."/>
            <person name="Hainaut M."/>
            <person name="Lin J."/>
            <person name="Wang M."/>
            <person name="Pangilinan J."/>
            <person name="Lipzen A."/>
            <person name="Lesage-Meessen L."/>
            <person name="Navarro D."/>
            <person name="Riley R."/>
            <person name="Grigoriev I.V."/>
            <person name="Zhou S."/>
            <person name="Raouche S."/>
            <person name="Rosso M.N."/>
        </authorList>
    </citation>
    <scope>NUCLEOTIDE SEQUENCE [LARGE SCALE GENOMIC DNA]</scope>
    <source>
        <strain evidence="3 4">BRFM 1820</strain>
    </source>
</reference>
<keyword evidence="4" id="KW-1185">Reference proteome</keyword>
<keyword evidence="1" id="KW-1133">Transmembrane helix</keyword>
<feature type="transmembrane region" description="Helical" evidence="1">
    <location>
        <begin position="85"/>
        <end position="104"/>
    </location>
</feature>
<organism evidence="3 4">
    <name type="scientific">Lentinus brumalis</name>
    <dbReference type="NCBI Taxonomy" id="2498619"/>
    <lineage>
        <taxon>Eukaryota</taxon>
        <taxon>Fungi</taxon>
        <taxon>Dikarya</taxon>
        <taxon>Basidiomycota</taxon>
        <taxon>Agaricomycotina</taxon>
        <taxon>Agaricomycetes</taxon>
        <taxon>Polyporales</taxon>
        <taxon>Polyporaceae</taxon>
        <taxon>Lentinus</taxon>
    </lineage>
</organism>
<dbReference type="InterPro" id="IPR045340">
    <property type="entry name" value="DUF6533"/>
</dbReference>
<accession>A0A371DQ05</accession>
<evidence type="ECO:0000259" key="2">
    <source>
        <dbReference type="Pfam" id="PF20151"/>
    </source>
</evidence>
<feature type="transmembrane region" description="Helical" evidence="1">
    <location>
        <begin position="116"/>
        <end position="139"/>
    </location>
</feature>
<feature type="transmembrane region" description="Helical" evidence="1">
    <location>
        <begin position="53"/>
        <end position="73"/>
    </location>
</feature>
<dbReference type="Pfam" id="PF20151">
    <property type="entry name" value="DUF6533"/>
    <property type="match status" value="1"/>
</dbReference>